<accession>A0A5F1YKI6</accession>
<dbReference type="EMBL" id="RQFA01000010">
    <property type="protein sequence ID" value="TGK38475.1"/>
    <property type="molecule type" value="Genomic_DNA"/>
</dbReference>
<reference evidence="1" key="1">
    <citation type="journal article" date="2019" name="PLoS Negl. Trop. Dis.">
        <title>Revisiting the worldwide diversity of Leptospira species in the environment.</title>
        <authorList>
            <person name="Vincent A.T."/>
            <person name="Schiettekatte O."/>
            <person name="Bourhy P."/>
            <person name="Veyrier F.J."/>
            <person name="Picardeau M."/>
        </authorList>
    </citation>
    <scope>NUCLEOTIDE SEQUENCE [LARGE SCALE GENOMIC DNA]</scope>
    <source>
        <strain evidence="1">201800299</strain>
    </source>
</reference>
<dbReference type="OrthoDB" id="785157at2"/>
<dbReference type="InterPro" id="IPR046723">
    <property type="entry name" value="DUF6615"/>
</dbReference>
<dbReference type="RefSeq" id="WP_135595061.1">
    <property type="nucleotide sequence ID" value="NZ_RQEZ01000088.1"/>
</dbReference>
<evidence type="ECO:0000313" key="2">
    <source>
        <dbReference type="Proteomes" id="UP000298277"/>
    </source>
</evidence>
<organism evidence="1 2">
    <name type="scientific">Leptospira gomenensis</name>
    <dbReference type="NCBI Taxonomy" id="2484974"/>
    <lineage>
        <taxon>Bacteria</taxon>
        <taxon>Pseudomonadati</taxon>
        <taxon>Spirochaetota</taxon>
        <taxon>Spirochaetia</taxon>
        <taxon>Leptospirales</taxon>
        <taxon>Leptospiraceae</taxon>
        <taxon>Leptospira</taxon>
    </lineage>
</organism>
<dbReference type="Pfam" id="PF20320">
    <property type="entry name" value="DUF6615"/>
    <property type="match status" value="1"/>
</dbReference>
<name>A0A5F1YKI6_9LEPT</name>
<comment type="caution">
    <text evidence="1">The sequence shown here is derived from an EMBL/GenBank/DDBJ whole genome shotgun (WGS) entry which is preliminary data.</text>
</comment>
<evidence type="ECO:0000313" key="1">
    <source>
        <dbReference type="EMBL" id="TGK38475.1"/>
    </source>
</evidence>
<gene>
    <name evidence="1" type="ORF">EHQ17_02230</name>
</gene>
<sequence length="275" mass="32937">MSLLSSQSVCNWSKEFSVETWERIEFAQSKKGFKIFETTITQDMLYNLAKLNLKGIKLFEAKNEKTNGNDLELFLRYAEKKYVRFCIQAKISYSNEEYRAIHHPLKNNTFQIQNLINYGSRKNSIPLYFFYSYTKAYQSIAYDQRGNKYGEFGISVTRADQIWLSFCNLPGYKFKSIPKVINIIDKHGITLHEFLCKRKIPIWAFLAFDNSDPDYRRRFLYRYFYDENELPEIDYWRQIDLADFSNFKSGRERSSELNRNQYEFNPCFRLIVDPE</sequence>
<protein>
    <submittedName>
        <fullName evidence="1">Uncharacterized protein</fullName>
    </submittedName>
</protein>
<keyword evidence="2" id="KW-1185">Reference proteome</keyword>
<dbReference type="Proteomes" id="UP000298277">
    <property type="component" value="Unassembled WGS sequence"/>
</dbReference>
<dbReference type="AlphaFoldDB" id="A0A5F1YKI6"/>
<proteinExistence type="predicted"/>